<evidence type="ECO:0000313" key="2">
    <source>
        <dbReference type="Proteomes" id="UP000821845"/>
    </source>
</evidence>
<keyword evidence="2" id="KW-1185">Reference proteome</keyword>
<protein>
    <submittedName>
        <fullName evidence="1">Uncharacterized protein</fullName>
    </submittedName>
</protein>
<name>A0ACB7SY39_HYAAI</name>
<sequence>MAKYNYVGSALSPTTTGLIRDVLLTPPPDDPYDTLKRELLRHTTNSDAITRSKATDSSQFTLRTRESSSVNARRSVVSDRITYTSGLFTAPACDALGQKACAYSAVFTRRSHCGASRRLNDRFPRCMRTDLEARESSFIVPVSFVCMHSVFGQKAREP</sequence>
<accession>A0ACB7SY39</accession>
<dbReference type="Proteomes" id="UP000821845">
    <property type="component" value="Chromosome 2"/>
</dbReference>
<gene>
    <name evidence="1" type="ORF">HPB50_019515</name>
</gene>
<organism evidence="1 2">
    <name type="scientific">Hyalomma asiaticum</name>
    <name type="common">Tick</name>
    <dbReference type="NCBI Taxonomy" id="266040"/>
    <lineage>
        <taxon>Eukaryota</taxon>
        <taxon>Metazoa</taxon>
        <taxon>Ecdysozoa</taxon>
        <taxon>Arthropoda</taxon>
        <taxon>Chelicerata</taxon>
        <taxon>Arachnida</taxon>
        <taxon>Acari</taxon>
        <taxon>Parasitiformes</taxon>
        <taxon>Ixodida</taxon>
        <taxon>Ixodoidea</taxon>
        <taxon>Ixodidae</taxon>
        <taxon>Hyalomminae</taxon>
        <taxon>Hyalomma</taxon>
    </lineage>
</organism>
<evidence type="ECO:0000313" key="1">
    <source>
        <dbReference type="EMBL" id="KAH6939560.1"/>
    </source>
</evidence>
<proteinExistence type="predicted"/>
<comment type="caution">
    <text evidence="1">The sequence shown here is derived from an EMBL/GenBank/DDBJ whole genome shotgun (WGS) entry which is preliminary data.</text>
</comment>
<dbReference type="EMBL" id="CM023482">
    <property type="protein sequence ID" value="KAH6939560.1"/>
    <property type="molecule type" value="Genomic_DNA"/>
</dbReference>
<reference evidence="1" key="1">
    <citation type="submission" date="2020-05" db="EMBL/GenBank/DDBJ databases">
        <title>Large-scale comparative analyses of tick genomes elucidate their genetic diversity and vector capacities.</title>
        <authorList>
            <person name="Jia N."/>
            <person name="Wang J."/>
            <person name="Shi W."/>
            <person name="Du L."/>
            <person name="Sun Y."/>
            <person name="Zhan W."/>
            <person name="Jiang J."/>
            <person name="Wang Q."/>
            <person name="Zhang B."/>
            <person name="Ji P."/>
            <person name="Sakyi L.B."/>
            <person name="Cui X."/>
            <person name="Yuan T."/>
            <person name="Jiang B."/>
            <person name="Yang W."/>
            <person name="Lam T.T.-Y."/>
            <person name="Chang Q."/>
            <person name="Ding S."/>
            <person name="Wang X."/>
            <person name="Zhu J."/>
            <person name="Ruan X."/>
            <person name="Zhao L."/>
            <person name="Wei J."/>
            <person name="Que T."/>
            <person name="Du C."/>
            <person name="Cheng J."/>
            <person name="Dai P."/>
            <person name="Han X."/>
            <person name="Huang E."/>
            <person name="Gao Y."/>
            <person name="Liu J."/>
            <person name="Shao H."/>
            <person name="Ye R."/>
            <person name="Li L."/>
            <person name="Wei W."/>
            <person name="Wang X."/>
            <person name="Wang C."/>
            <person name="Yang T."/>
            <person name="Huo Q."/>
            <person name="Li W."/>
            <person name="Guo W."/>
            <person name="Chen H."/>
            <person name="Zhou L."/>
            <person name="Ni X."/>
            <person name="Tian J."/>
            <person name="Zhou Y."/>
            <person name="Sheng Y."/>
            <person name="Liu T."/>
            <person name="Pan Y."/>
            <person name="Xia L."/>
            <person name="Li J."/>
            <person name="Zhao F."/>
            <person name="Cao W."/>
        </authorList>
    </citation>
    <scope>NUCLEOTIDE SEQUENCE</scope>
    <source>
        <strain evidence="1">Hyas-2018</strain>
    </source>
</reference>